<comment type="caution">
    <text evidence="4">The sequence shown here is derived from an EMBL/GenBank/DDBJ whole genome shotgun (WGS) entry which is preliminary data.</text>
</comment>
<evidence type="ECO:0000313" key="4">
    <source>
        <dbReference type="EMBL" id="GJS61224.1"/>
    </source>
</evidence>
<feature type="domain" description="Ubiquitin-like" evidence="3">
    <location>
        <begin position="7"/>
        <end position="43"/>
    </location>
</feature>
<name>A0ABQ4X7K9_9ASTR</name>
<dbReference type="EMBL" id="BQNB010009275">
    <property type="protein sequence ID" value="GJS61224.1"/>
    <property type="molecule type" value="Genomic_DNA"/>
</dbReference>
<dbReference type="SUPFAM" id="SSF54236">
    <property type="entry name" value="Ubiquitin-like"/>
    <property type="match status" value="1"/>
</dbReference>
<dbReference type="Gene3D" id="3.10.20.90">
    <property type="entry name" value="Phosphatidylinositol 3-kinase Catalytic Subunit, Chain A, domain 1"/>
    <property type="match status" value="1"/>
</dbReference>
<dbReference type="InterPro" id="IPR029071">
    <property type="entry name" value="Ubiquitin-like_domsf"/>
</dbReference>
<evidence type="ECO:0000259" key="3">
    <source>
        <dbReference type="Pfam" id="PF00240"/>
    </source>
</evidence>
<dbReference type="Proteomes" id="UP001151760">
    <property type="component" value="Unassembled WGS sequence"/>
</dbReference>
<dbReference type="PANTHER" id="PTHR10666">
    <property type="entry name" value="UBIQUITIN"/>
    <property type="match status" value="1"/>
</dbReference>
<gene>
    <name evidence="4" type="ORF">Tco_0656008</name>
</gene>
<keyword evidence="5" id="KW-1185">Reference proteome</keyword>
<protein>
    <submittedName>
        <fullName evidence="4">Arginine--tRNA ligase, chloroplastic/mitochondrial</fullName>
    </submittedName>
</protein>
<keyword evidence="4" id="KW-0436">Ligase</keyword>
<dbReference type="GO" id="GO:0016874">
    <property type="term" value="F:ligase activity"/>
    <property type="evidence" value="ECO:0007669"/>
    <property type="project" value="UniProtKB-KW"/>
</dbReference>
<accession>A0ABQ4X7K9</accession>
<proteinExistence type="predicted"/>
<dbReference type="InterPro" id="IPR050158">
    <property type="entry name" value="Ubiquitin_ubiquitin-like"/>
</dbReference>
<reference evidence="4" key="1">
    <citation type="journal article" date="2022" name="Int. J. Mol. Sci.">
        <title>Draft Genome of Tanacetum Coccineum: Genomic Comparison of Closely Related Tanacetum-Family Plants.</title>
        <authorList>
            <person name="Yamashiro T."/>
            <person name="Shiraishi A."/>
            <person name="Nakayama K."/>
            <person name="Satake H."/>
        </authorList>
    </citation>
    <scope>NUCLEOTIDE SEQUENCE</scope>
</reference>
<dbReference type="Pfam" id="PF00240">
    <property type="entry name" value="ubiquitin"/>
    <property type="match status" value="1"/>
</dbReference>
<evidence type="ECO:0000256" key="2">
    <source>
        <dbReference type="ARBA" id="ARBA00022843"/>
    </source>
</evidence>
<keyword evidence="2" id="KW-0832">Ubl conjugation</keyword>
<organism evidence="4 5">
    <name type="scientific">Tanacetum coccineum</name>
    <dbReference type="NCBI Taxonomy" id="301880"/>
    <lineage>
        <taxon>Eukaryota</taxon>
        <taxon>Viridiplantae</taxon>
        <taxon>Streptophyta</taxon>
        <taxon>Embryophyta</taxon>
        <taxon>Tracheophyta</taxon>
        <taxon>Spermatophyta</taxon>
        <taxon>Magnoliopsida</taxon>
        <taxon>eudicotyledons</taxon>
        <taxon>Gunneridae</taxon>
        <taxon>Pentapetalae</taxon>
        <taxon>asterids</taxon>
        <taxon>campanulids</taxon>
        <taxon>Asterales</taxon>
        <taxon>Asteraceae</taxon>
        <taxon>Asteroideae</taxon>
        <taxon>Anthemideae</taxon>
        <taxon>Anthemidinae</taxon>
        <taxon>Tanacetum</taxon>
    </lineage>
</organism>
<dbReference type="InterPro" id="IPR000626">
    <property type="entry name" value="Ubiquitin-like_dom"/>
</dbReference>
<evidence type="ECO:0000256" key="1">
    <source>
        <dbReference type="ARBA" id="ARBA00022499"/>
    </source>
</evidence>
<evidence type="ECO:0000313" key="5">
    <source>
        <dbReference type="Proteomes" id="UP001151760"/>
    </source>
</evidence>
<sequence length="179" mass="20429">MDMKSGEKATTVKTDQQRLIFAGKQLEGGNYNIQKESTLHLLLWLGGGMEGQPSVIDFGFVTFSLSRKWMAEGQPSVLDFGFGSLKYMFAGYGLVVRYTFLKTHRLANCRLTLAEMVGEEGNTFLYLLKTRAKIRRITDDPREDMDELMKAPDLVLEKSKRGGNVKNMRWKSIYLSLLW</sequence>
<reference evidence="4" key="2">
    <citation type="submission" date="2022-01" db="EMBL/GenBank/DDBJ databases">
        <authorList>
            <person name="Yamashiro T."/>
            <person name="Shiraishi A."/>
            <person name="Satake H."/>
            <person name="Nakayama K."/>
        </authorList>
    </citation>
    <scope>NUCLEOTIDE SEQUENCE</scope>
</reference>
<keyword evidence="1" id="KW-1017">Isopeptide bond</keyword>